<keyword evidence="8" id="KW-1185">Reference proteome</keyword>
<dbReference type="OrthoDB" id="7335480at2"/>
<evidence type="ECO:0000313" key="7">
    <source>
        <dbReference type="EMBL" id="TQE96772.1"/>
    </source>
</evidence>
<comment type="subcellular location">
    <subcellularLocation>
        <location evidence="1">Periplasm</location>
    </subcellularLocation>
</comment>
<organism evidence="7 8">
    <name type="scientific">Litorilinea aerophila</name>
    <dbReference type="NCBI Taxonomy" id="1204385"/>
    <lineage>
        <taxon>Bacteria</taxon>
        <taxon>Bacillati</taxon>
        <taxon>Chloroflexota</taxon>
        <taxon>Caldilineae</taxon>
        <taxon>Caldilineales</taxon>
        <taxon>Caldilineaceae</taxon>
        <taxon>Litorilinea</taxon>
    </lineage>
</organism>
<keyword evidence="3" id="KW-0574">Periplasm</keyword>
<keyword evidence="2" id="KW-0732">Signal</keyword>
<sequence length="674" mass="76866">MDTTPATGPRLSDQEFFSQHVDTSRPGLAEIPALVARGDLAAARRVFAAEARASLQPERFLSIRRTFRGSNFMYPGESVAEAAERILRLELISCGTPHRFQGEVDWHANPTYNQYKEWPFQLNRHPEWAILAERYRETGDERYAAGFVQLFRSWVRQVLVPPDAPGNATLGWRTIEAGIRMGGAWQWALHSFYRSPHFDDDVLVDWYKSVWEHGWRLRHFHWTHNWLIMEMNGLAQIGLLYPQFREAEAWRTYALERLVEELDKQVYPDGFQYELTTNYHQVNIRNYQWLWDVYAAYDQPVPDAFAPVLERMHEANLRLVMPDGRLPDVNDGSWMQAAPLFDRAVELYPHRADFRWVHSGGPRAPKEGEPPAECSWAFPYAGYVVLRESWQPDAIWALFDGGPFGWAHQHEDKLNLLLHAYGRLLLTEGGNYAYDTSPMRRYVLSTRAHNTVRVDGWDQNRRAHYVHREEAIQEPAGVRWHFGKARDWVEAAYEEGYGPDAGIPVVHRRRVIFLKRPQGALGPCLLVIDRLLPEDDGVHSYQALWHFDTEEAAVISLPEGGVAIASQDPETANLTIVPARLAGLTARVVAGQEEPEWQGWKAILNHQQGQYAPAPTALVEWQAQGPVRLVTLLYPTRAGEECPVVGVEADGDVAATQVRVHLADGEVVALDEEG</sequence>
<dbReference type="Pfam" id="PF16889">
    <property type="entry name" value="Hepar_II_III_N"/>
    <property type="match status" value="1"/>
</dbReference>
<dbReference type="Pfam" id="PF07940">
    <property type="entry name" value="Hepar_II_III_C"/>
    <property type="match status" value="1"/>
</dbReference>
<proteinExistence type="predicted"/>
<keyword evidence="4" id="KW-0456">Lyase</keyword>
<dbReference type="EMBL" id="VIGC01000006">
    <property type="protein sequence ID" value="TQE96772.1"/>
    <property type="molecule type" value="Genomic_DNA"/>
</dbReference>
<dbReference type="Proteomes" id="UP000317371">
    <property type="component" value="Unassembled WGS sequence"/>
</dbReference>
<dbReference type="InterPro" id="IPR012480">
    <property type="entry name" value="Hepar_II_III_C"/>
</dbReference>
<dbReference type="GO" id="GO:0016829">
    <property type="term" value="F:lyase activity"/>
    <property type="evidence" value="ECO:0007669"/>
    <property type="project" value="UniProtKB-KW"/>
</dbReference>
<gene>
    <name evidence="7" type="ORF">FKZ61_05795</name>
</gene>
<dbReference type="Gene3D" id="1.50.10.100">
    <property type="entry name" value="Chondroitin AC/alginate lyase"/>
    <property type="match status" value="1"/>
</dbReference>
<evidence type="ECO:0000313" key="8">
    <source>
        <dbReference type="Proteomes" id="UP000317371"/>
    </source>
</evidence>
<dbReference type="GO" id="GO:0042597">
    <property type="term" value="C:periplasmic space"/>
    <property type="evidence" value="ECO:0007669"/>
    <property type="project" value="UniProtKB-SubCell"/>
</dbReference>
<dbReference type="PANTHER" id="PTHR39210:SF1">
    <property type="entry name" value="HEPARIN-SULFATE LYASE"/>
    <property type="match status" value="1"/>
</dbReference>
<feature type="domain" description="Heparin-sulfate lyase N-terminal" evidence="6">
    <location>
        <begin position="19"/>
        <end position="356"/>
    </location>
</feature>
<name>A0A540VJ80_9CHLR</name>
<feature type="domain" description="Heparinase II/III-like C-terminal" evidence="5">
    <location>
        <begin position="371"/>
        <end position="567"/>
    </location>
</feature>
<dbReference type="SUPFAM" id="SSF48230">
    <property type="entry name" value="Chondroitin AC/alginate lyase"/>
    <property type="match status" value="1"/>
</dbReference>
<dbReference type="RefSeq" id="WP_141609144.1">
    <property type="nucleotide sequence ID" value="NZ_VIGC02000006.1"/>
</dbReference>
<dbReference type="InParanoid" id="A0A540VJ80"/>
<protein>
    <submittedName>
        <fullName evidence="7">Uncharacterized protein</fullName>
    </submittedName>
</protein>
<evidence type="ECO:0000259" key="5">
    <source>
        <dbReference type="Pfam" id="PF07940"/>
    </source>
</evidence>
<dbReference type="Gene3D" id="2.70.98.70">
    <property type="match status" value="1"/>
</dbReference>
<dbReference type="AlphaFoldDB" id="A0A540VJ80"/>
<accession>A0A540VJ80</accession>
<dbReference type="PANTHER" id="PTHR39210">
    <property type="entry name" value="HEPARIN-SULFATE LYASE"/>
    <property type="match status" value="1"/>
</dbReference>
<evidence type="ECO:0000256" key="3">
    <source>
        <dbReference type="ARBA" id="ARBA00022764"/>
    </source>
</evidence>
<reference evidence="7 8" key="1">
    <citation type="submission" date="2019-06" db="EMBL/GenBank/DDBJ databases">
        <title>Genome sequence of Litorilinea aerophila BAA-2444.</title>
        <authorList>
            <person name="Maclea K.S."/>
            <person name="Maurais E.G."/>
            <person name="Iannazzi L.C."/>
        </authorList>
    </citation>
    <scope>NUCLEOTIDE SEQUENCE [LARGE SCALE GENOMIC DNA]</scope>
    <source>
        <strain evidence="7 8">ATCC BAA-2444</strain>
    </source>
</reference>
<evidence type="ECO:0000256" key="2">
    <source>
        <dbReference type="ARBA" id="ARBA00022729"/>
    </source>
</evidence>
<evidence type="ECO:0000256" key="1">
    <source>
        <dbReference type="ARBA" id="ARBA00004418"/>
    </source>
</evidence>
<dbReference type="InterPro" id="IPR031680">
    <property type="entry name" value="Hepar_II_III_N"/>
</dbReference>
<evidence type="ECO:0000259" key="6">
    <source>
        <dbReference type="Pfam" id="PF16889"/>
    </source>
</evidence>
<comment type="caution">
    <text evidence="7">The sequence shown here is derived from an EMBL/GenBank/DDBJ whole genome shotgun (WGS) entry which is preliminary data.</text>
</comment>
<evidence type="ECO:0000256" key="4">
    <source>
        <dbReference type="ARBA" id="ARBA00023239"/>
    </source>
</evidence>
<dbReference type="InterPro" id="IPR008929">
    <property type="entry name" value="Chondroitin_lyas"/>
</dbReference>